<dbReference type="AlphaFoldDB" id="A0A225M360"/>
<comment type="caution">
    <text evidence="1">The sequence shown here is derived from an EMBL/GenBank/DDBJ whole genome shotgun (WGS) entry which is preliminary data.</text>
</comment>
<sequence length="90" mass="9815">MQFPHTLHKRAGLNATDIAALYDVTRTTGFRWLRGGGVNRFLVDRVTKTTTAVQAAVDAGILPDGDVTGMPPARRIVAIRAALRGRRMTK</sequence>
<name>A0A225M360_9BURK</name>
<accession>A0A225M360</accession>
<protein>
    <submittedName>
        <fullName evidence="1">Uncharacterized protein</fullName>
    </submittedName>
</protein>
<keyword evidence="2" id="KW-1185">Reference proteome</keyword>
<evidence type="ECO:0000313" key="2">
    <source>
        <dbReference type="Proteomes" id="UP000214603"/>
    </source>
</evidence>
<evidence type="ECO:0000313" key="1">
    <source>
        <dbReference type="EMBL" id="OWT53389.1"/>
    </source>
</evidence>
<proteinExistence type="predicted"/>
<dbReference type="Proteomes" id="UP000214603">
    <property type="component" value="Unassembled WGS sequence"/>
</dbReference>
<dbReference type="RefSeq" id="WP_088606137.1">
    <property type="nucleotide sequence ID" value="NZ_NJIH01000023.1"/>
</dbReference>
<reference evidence="2" key="1">
    <citation type="submission" date="2017-06" db="EMBL/GenBank/DDBJ databases">
        <title>Herbaspirillum phytohormonus sp. nov., isolated from the root nodule of Robinia pseudoacacia in lead-zinc mine.</title>
        <authorList>
            <person name="Fan M."/>
            <person name="Lin Y."/>
        </authorList>
    </citation>
    <scope>NUCLEOTIDE SEQUENCE [LARGE SCALE GENOMIC DNA]</scope>
    <source>
        <strain evidence="2">SC-089</strain>
    </source>
</reference>
<gene>
    <name evidence="1" type="ORF">CEY11_24865</name>
</gene>
<dbReference type="EMBL" id="NJIH01000023">
    <property type="protein sequence ID" value="OWT53389.1"/>
    <property type="molecule type" value="Genomic_DNA"/>
</dbReference>
<organism evidence="1 2">
    <name type="scientific">Candidimonas nitroreducens</name>
    <dbReference type="NCBI Taxonomy" id="683354"/>
    <lineage>
        <taxon>Bacteria</taxon>
        <taxon>Pseudomonadati</taxon>
        <taxon>Pseudomonadota</taxon>
        <taxon>Betaproteobacteria</taxon>
        <taxon>Burkholderiales</taxon>
        <taxon>Alcaligenaceae</taxon>
        <taxon>Candidimonas</taxon>
    </lineage>
</organism>